<sequence length="387" mass="43664">MHDPKPFTPIGKTNFRDHNRVFGIKPADRLHHIFCLGKTGMGKSHLLINMAVDDMHKGYGICVLDPHSDTVEAVFKKVPEHRKKDVIYFDATNRASLPAFNPLADVPDHQRQLVASEMITTFKRLFSTSWGDKLEYVLRFAITTLLEYPGATLLDIAKLLTDPAFRSKVLLQAQNPYTKFFWLNEYNLYSASMQASTIQPILNKVGVLLANDTLRGIFGQPQGISFEQCMNEQKIVLVNLSKGEIGEDVATVLGSFIITSIQNAAMRRASIPITERRRFYVFIDEAQHFVSTSFAAMLPQVRKFGLGLFLANQHLDQLEADTRSAILANFGTLIVFRVGLEDAKAMERLFYPVFTYDDFVSLPKYHIYLKLLIDGAESKGFSAVTMI</sequence>
<name>A0A5B8W312_9SPHI</name>
<evidence type="ECO:0000313" key="3">
    <source>
        <dbReference type="Proteomes" id="UP000321362"/>
    </source>
</evidence>
<feature type="domain" description="Type IV secretion system coupling protein TraD DNA-binding" evidence="1">
    <location>
        <begin position="31"/>
        <end position="339"/>
    </location>
</feature>
<dbReference type="PANTHER" id="PTHR30121">
    <property type="entry name" value="UNCHARACTERIZED PROTEIN YJGR-RELATED"/>
    <property type="match status" value="1"/>
</dbReference>
<dbReference type="SUPFAM" id="SSF52540">
    <property type="entry name" value="P-loop containing nucleoside triphosphate hydrolases"/>
    <property type="match status" value="1"/>
</dbReference>
<gene>
    <name evidence="2" type="ORF">FSB76_16045</name>
</gene>
<organism evidence="2 3">
    <name type="scientific">Mucilaginibacter ginsenosidivorax</name>
    <dbReference type="NCBI Taxonomy" id="862126"/>
    <lineage>
        <taxon>Bacteria</taxon>
        <taxon>Pseudomonadati</taxon>
        <taxon>Bacteroidota</taxon>
        <taxon>Sphingobacteriia</taxon>
        <taxon>Sphingobacteriales</taxon>
        <taxon>Sphingobacteriaceae</taxon>
        <taxon>Mucilaginibacter</taxon>
    </lineage>
</organism>
<dbReference type="EMBL" id="CP042437">
    <property type="protein sequence ID" value="QEC77385.1"/>
    <property type="molecule type" value="Genomic_DNA"/>
</dbReference>
<dbReference type="InterPro" id="IPR019476">
    <property type="entry name" value="T4SS_TraD_DNA-bd"/>
</dbReference>
<protein>
    <recommendedName>
        <fullName evidence="1">Type IV secretion system coupling protein TraD DNA-binding domain-containing protein</fullName>
    </recommendedName>
</protein>
<dbReference type="InterPro" id="IPR051162">
    <property type="entry name" value="T4SS_component"/>
</dbReference>
<dbReference type="KEGG" id="mgk:FSB76_16045"/>
<dbReference type="PANTHER" id="PTHR30121:SF11">
    <property type="entry name" value="AAA+ ATPASE DOMAIN-CONTAINING PROTEIN"/>
    <property type="match status" value="1"/>
</dbReference>
<dbReference type="Pfam" id="PF10412">
    <property type="entry name" value="TrwB_AAD_bind"/>
    <property type="match status" value="1"/>
</dbReference>
<evidence type="ECO:0000313" key="2">
    <source>
        <dbReference type="EMBL" id="QEC77385.1"/>
    </source>
</evidence>
<dbReference type="OrthoDB" id="9806951at2"/>
<dbReference type="RefSeq" id="WP_147055021.1">
    <property type="nucleotide sequence ID" value="NZ_CP042437.1"/>
</dbReference>
<dbReference type="AlphaFoldDB" id="A0A5B8W312"/>
<dbReference type="CDD" id="cd01127">
    <property type="entry name" value="TrwB_TraG_TraD_VirD4"/>
    <property type="match status" value="1"/>
</dbReference>
<accession>A0A5B8W312</accession>
<dbReference type="Proteomes" id="UP000321362">
    <property type="component" value="Chromosome"/>
</dbReference>
<proteinExistence type="predicted"/>
<evidence type="ECO:0000259" key="1">
    <source>
        <dbReference type="Pfam" id="PF10412"/>
    </source>
</evidence>
<reference evidence="2 3" key="1">
    <citation type="journal article" date="2013" name="J. Microbiol.">
        <title>Mucilaginibacter ginsenosidivorax sp. nov., with ginsenoside converting activity isolated from sediment.</title>
        <authorList>
            <person name="Kim J.K."/>
            <person name="Choi T.E."/>
            <person name="Liu Q.M."/>
            <person name="Park H.Y."/>
            <person name="Yi T.H."/>
            <person name="Yoon M.H."/>
            <person name="Kim S.C."/>
            <person name="Im W.T."/>
        </authorList>
    </citation>
    <scope>NUCLEOTIDE SEQUENCE [LARGE SCALE GENOMIC DNA]</scope>
    <source>
        <strain evidence="2 3">KHI28</strain>
    </source>
</reference>
<dbReference type="InterPro" id="IPR027417">
    <property type="entry name" value="P-loop_NTPase"/>
</dbReference>
<dbReference type="Gene3D" id="3.40.50.300">
    <property type="entry name" value="P-loop containing nucleotide triphosphate hydrolases"/>
    <property type="match status" value="2"/>
</dbReference>
<keyword evidence="3" id="KW-1185">Reference proteome</keyword>